<dbReference type="Proteomes" id="UP000432350">
    <property type="component" value="Unassembled WGS sequence"/>
</dbReference>
<organism evidence="1 2">
    <name type="scientific">Sphingobacterium multivorum</name>
    <dbReference type="NCBI Taxonomy" id="28454"/>
    <lineage>
        <taxon>Bacteria</taxon>
        <taxon>Pseudomonadati</taxon>
        <taxon>Bacteroidota</taxon>
        <taxon>Sphingobacteriia</taxon>
        <taxon>Sphingobacteriales</taxon>
        <taxon>Sphingobacteriaceae</taxon>
        <taxon>Sphingobacterium</taxon>
    </lineage>
</organism>
<accession>A0A654CAK7</accession>
<dbReference type="AlphaFoldDB" id="A0A654CAK7"/>
<evidence type="ECO:0000313" key="1">
    <source>
        <dbReference type="EMBL" id="VXC90126.1"/>
    </source>
</evidence>
<dbReference type="EMBL" id="CABWMV010000024">
    <property type="protein sequence ID" value="VXC90126.1"/>
    <property type="molecule type" value="Genomic_DNA"/>
</dbReference>
<sequence length="67" mass="7689">MLYLLPDNYQYIIKSVKLKLILTQPNGFDGVLLTLSYLILKSDLYVFQIACYLLFSAFTEFDVCAAL</sequence>
<proteinExistence type="predicted"/>
<protein>
    <submittedName>
        <fullName evidence="1">Uncharacterized protein</fullName>
    </submittedName>
</protein>
<reference evidence="1 2" key="1">
    <citation type="submission" date="2019-10" db="EMBL/GenBank/DDBJ databases">
        <authorList>
            <person name="Karimi E."/>
        </authorList>
    </citation>
    <scope>NUCLEOTIDE SEQUENCE [LARGE SCALE GENOMIC DNA]</scope>
    <source>
        <strain evidence="1">Sphingobacterium sp. 8BC</strain>
    </source>
</reference>
<gene>
    <name evidence="1" type="ORF">SPHINGO8BC_50766</name>
</gene>
<evidence type="ECO:0000313" key="2">
    <source>
        <dbReference type="Proteomes" id="UP000432350"/>
    </source>
</evidence>
<name>A0A654CAK7_SPHMU</name>